<feature type="domain" description="Methyl-accepting transducer" evidence="11">
    <location>
        <begin position="278"/>
        <end position="514"/>
    </location>
</feature>
<dbReference type="CDD" id="cd06225">
    <property type="entry name" value="HAMP"/>
    <property type="match status" value="1"/>
</dbReference>
<dbReference type="InterPro" id="IPR004089">
    <property type="entry name" value="MCPsignal_dom"/>
</dbReference>
<dbReference type="Pfam" id="PF17202">
    <property type="entry name" value="sCache_3_3"/>
    <property type="match status" value="1"/>
</dbReference>
<protein>
    <submittedName>
        <fullName evidence="13">Methyl-accepting chemotaxis sensory transducer</fullName>
    </submittedName>
</protein>
<dbReference type="Pfam" id="PF00672">
    <property type="entry name" value="HAMP"/>
    <property type="match status" value="1"/>
</dbReference>
<dbReference type="SUPFAM" id="SSF103190">
    <property type="entry name" value="Sensory domain-like"/>
    <property type="match status" value="1"/>
</dbReference>
<dbReference type="KEGG" id="bco:Bcell_0661"/>
<dbReference type="GO" id="GO:0007165">
    <property type="term" value="P:signal transduction"/>
    <property type="evidence" value="ECO:0007669"/>
    <property type="project" value="UniProtKB-KW"/>
</dbReference>
<dbReference type="CDD" id="cd11386">
    <property type="entry name" value="MCP_signal"/>
    <property type="match status" value="1"/>
</dbReference>
<evidence type="ECO:0000259" key="11">
    <source>
        <dbReference type="PROSITE" id="PS50111"/>
    </source>
</evidence>
<evidence type="ECO:0000256" key="3">
    <source>
        <dbReference type="ARBA" id="ARBA00022692"/>
    </source>
</evidence>
<evidence type="ECO:0000256" key="4">
    <source>
        <dbReference type="ARBA" id="ARBA00022989"/>
    </source>
</evidence>
<evidence type="ECO:0000256" key="6">
    <source>
        <dbReference type="ARBA" id="ARBA00023224"/>
    </source>
</evidence>
<feature type="domain" description="HAMP" evidence="12">
    <location>
        <begin position="207"/>
        <end position="259"/>
    </location>
</feature>
<dbReference type="Gene3D" id="6.10.340.10">
    <property type="match status" value="1"/>
</dbReference>
<name>E6TZ81_EVAC2</name>
<dbReference type="EMBL" id="CP002394">
    <property type="protein sequence ID" value="ADU28943.1"/>
    <property type="molecule type" value="Genomic_DNA"/>
</dbReference>
<dbReference type="InterPro" id="IPR029151">
    <property type="entry name" value="Sensor-like_sf"/>
</dbReference>
<dbReference type="SMART" id="SM00304">
    <property type="entry name" value="HAMP"/>
    <property type="match status" value="2"/>
</dbReference>
<evidence type="ECO:0000256" key="7">
    <source>
        <dbReference type="ARBA" id="ARBA00029447"/>
    </source>
</evidence>
<gene>
    <name evidence="13" type="ordered locus">Bcell_0661</name>
</gene>
<evidence type="ECO:0000256" key="5">
    <source>
        <dbReference type="ARBA" id="ARBA00023136"/>
    </source>
</evidence>
<dbReference type="Pfam" id="PF00015">
    <property type="entry name" value="MCPsignal"/>
    <property type="match status" value="1"/>
</dbReference>
<keyword evidence="9" id="KW-0175">Coiled coil</keyword>
<evidence type="ECO:0000256" key="8">
    <source>
        <dbReference type="PROSITE-ProRule" id="PRU00284"/>
    </source>
</evidence>
<dbReference type="eggNOG" id="COG0840">
    <property type="taxonomic scope" value="Bacteria"/>
</dbReference>
<keyword evidence="6 8" id="KW-0807">Transducer</keyword>
<dbReference type="HOGENOM" id="CLU_000445_107_19_9"/>
<dbReference type="InterPro" id="IPR033463">
    <property type="entry name" value="sCache_3"/>
</dbReference>
<feature type="coiled-coil region" evidence="9">
    <location>
        <begin position="247"/>
        <end position="274"/>
    </location>
</feature>
<dbReference type="SUPFAM" id="SSF58104">
    <property type="entry name" value="Methyl-accepting chemotaxis protein (MCP) signaling domain"/>
    <property type="match status" value="1"/>
</dbReference>
<dbReference type="SMART" id="SM00283">
    <property type="entry name" value="MA"/>
    <property type="match status" value="1"/>
</dbReference>
<dbReference type="PROSITE" id="PS50111">
    <property type="entry name" value="CHEMOTAXIS_TRANSDUC_2"/>
    <property type="match status" value="1"/>
</dbReference>
<evidence type="ECO:0000259" key="12">
    <source>
        <dbReference type="PROSITE" id="PS50885"/>
    </source>
</evidence>
<evidence type="ECO:0000313" key="14">
    <source>
        <dbReference type="Proteomes" id="UP000001401"/>
    </source>
</evidence>
<dbReference type="InterPro" id="IPR003660">
    <property type="entry name" value="HAMP_dom"/>
</dbReference>
<feature type="transmembrane region" description="Helical" evidence="10">
    <location>
        <begin position="12"/>
        <end position="31"/>
    </location>
</feature>
<dbReference type="GO" id="GO:0005886">
    <property type="term" value="C:plasma membrane"/>
    <property type="evidence" value="ECO:0007669"/>
    <property type="project" value="UniProtKB-SubCell"/>
</dbReference>
<keyword evidence="4 10" id="KW-1133">Transmembrane helix</keyword>
<reference evidence="13 14" key="1">
    <citation type="submission" date="2010-12" db="EMBL/GenBank/DDBJ databases">
        <title>Complete sequence of Bacillus cellulosilyticus DSM 2522.</title>
        <authorList>
            <consortium name="US DOE Joint Genome Institute"/>
            <person name="Lucas S."/>
            <person name="Copeland A."/>
            <person name="Lapidus A."/>
            <person name="Cheng J.-F."/>
            <person name="Bruce D."/>
            <person name="Goodwin L."/>
            <person name="Pitluck S."/>
            <person name="Chertkov O."/>
            <person name="Detter J.C."/>
            <person name="Han C."/>
            <person name="Tapia R."/>
            <person name="Land M."/>
            <person name="Hauser L."/>
            <person name="Jeffries C."/>
            <person name="Kyrpides N."/>
            <person name="Ivanova N."/>
            <person name="Mikhailova N."/>
            <person name="Brumm P."/>
            <person name="Mead D."/>
            <person name="Woyke T."/>
        </authorList>
    </citation>
    <scope>NUCLEOTIDE SEQUENCE [LARGE SCALE GENOMIC DNA]</scope>
    <source>
        <strain evidence="14">ATCC 21833 / DSM 2522 / FERM P-1141 / JCM 9156 / N-4</strain>
    </source>
</reference>
<accession>E6TZ81</accession>
<feature type="transmembrane region" description="Helical" evidence="10">
    <location>
        <begin position="184"/>
        <end position="205"/>
    </location>
</feature>
<organism evidence="13 14">
    <name type="scientific">Evansella cellulosilytica (strain ATCC 21833 / DSM 2522 / FERM P-1141 / JCM 9156 / N-4)</name>
    <name type="common">Bacillus cellulosilyticus</name>
    <dbReference type="NCBI Taxonomy" id="649639"/>
    <lineage>
        <taxon>Bacteria</taxon>
        <taxon>Bacillati</taxon>
        <taxon>Bacillota</taxon>
        <taxon>Bacilli</taxon>
        <taxon>Bacillales</taxon>
        <taxon>Bacillaceae</taxon>
        <taxon>Evansella</taxon>
    </lineage>
</organism>
<evidence type="ECO:0000256" key="1">
    <source>
        <dbReference type="ARBA" id="ARBA00004651"/>
    </source>
</evidence>
<comment type="subcellular location">
    <subcellularLocation>
        <location evidence="1">Cell membrane</location>
        <topology evidence="1">Multi-pass membrane protein</topology>
    </subcellularLocation>
</comment>
<dbReference type="STRING" id="649639.Bcell_0661"/>
<keyword evidence="14" id="KW-1185">Reference proteome</keyword>
<comment type="similarity">
    <text evidence="7">Belongs to the methyl-accepting chemotaxis (MCP) protein family.</text>
</comment>
<keyword evidence="5 10" id="KW-0472">Membrane</keyword>
<dbReference type="AlphaFoldDB" id="E6TZ81"/>
<dbReference type="Proteomes" id="UP000001401">
    <property type="component" value="Chromosome"/>
</dbReference>
<keyword evidence="2" id="KW-1003">Cell membrane</keyword>
<dbReference type="RefSeq" id="WP_013487284.1">
    <property type="nucleotide sequence ID" value="NC_014829.1"/>
</dbReference>
<evidence type="ECO:0000256" key="9">
    <source>
        <dbReference type="SAM" id="Coils"/>
    </source>
</evidence>
<dbReference type="PANTHER" id="PTHR32089:SF112">
    <property type="entry name" value="LYSOZYME-LIKE PROTEIN-RELATED"/>
    <property type="match status" value="1"/>
</dbReference>
<sequence>MILQRMKFGTKINLLVISILLIFALVIGFLVHHQITDGIKKAAIAKAESDLTLTYSYVDERYPGSWSVENGLLYKGDTVINDNFELMDTIGEMTSGTVTAFLEDTRVTTNVVIDGERNIGTQASPHIVDTVLYNEQTFVGEADVSGNTFQTAYKPIYNANDEVIGMWYVGASQEFIDETIAQTVTLFLVALGIILVLAVSIVLLFSNRLKRRLTLVSEALKKAGEGDFSTTLIDSSGDEIGNLTTSFNDMKMNLTELIQNVAETSEQVAASSEQLSASSEETSNATEQITESIQSVAAGADKQVATTSAVSDIVKDIQASMEQISSNIQTVNDSTQESTNKTIHGGKVIEQTIIQMNHIHEKTEATSYLIQQLGNKSSKIGEIVTLITEVAEQTNLLALNAAIEAARAGEHGRGFAVVADEVRKLAEQSSRSAQQISQMIEEIQSDIHKSVNSIADGQGAVSIGKTKVDDAGIVFKDISNNILSVSSQVQEVSAAIQQISASTGMMVNAIEETTEVSQTTAGLTQNVAAAAEEQNASMEEISATSHTLANMAEELQESVKKFKL</sequence>
<evidence type="ECO:0000313" key="13">
    <source>
        <dbReference type="EMBL" id="ADU28943.1"/>
    </source>
</evidence>
<proteinExistence type="inferred from homology"/>
<dbReference type="Gene3D" id="1.10.287.950">
    <property type="entry name" value="Methyl-accepting chemotaxis protein"/>
    <property type="match status" value="1"/>
</dbReference>
<dbReference type="PROSITE" id="PS50885">
    <property type="entry name" value="HAMP"/>
    <property type="match status" value="1"/>
</dbReference>
<evidence type="ECO:0000256" key="2">
    <source>
        <dbReference type="ARBA" id="ARBA00022475"/>
    </source>
</evidence>
<keyword evidence="3 10" id="KW-0812">Transmembrane</keyword>
<dbReference type="PANTHER" id="PTHR32089">
    <property type="entry name" value="METHYL-ACCEPTING CHEMOTAXIS PROTEIN MCPB"/>
    <property type="match status" value="1"/>
</dbReference>
<evidence type="ECO:0000256" key="10">
    <source>
        <dbReference type="SAM" id="Phobius"/>
    </source>
</evidence>